<evidence type="ECO:0000313" key="1">
    <source>
        <dbReference type="EMBL" id="KAJ9112152.1"/>
    </source>
</evidence>
<reference evidence="1" key="1">
    <citation type="submission" date="2023-04" db="EMBL/GenBank/DDBJ databases">
        <title>Draft Genome sequencing of Naganishia species isolated from polar environments using Oxford Nanopore Technology.</title>
        <authorList>
            <person name="Leo P."/>
            <person name="Venkateswaran K."/>
        </authorList>
    </citation>
    <scope>NUCLEOTIDE SEQUENCE</scope>
    <source>
        <strain evidence="1">MNA-CCFEE 5262</strain>
    </source>
</reference>
<organism evidence="1 2">
    <name type="scientific">Naganishia adeliensis</name>
    <dbReference type="NCBI Taxonomy" id="92952"/>
    <lineage>
        <taxon>Eukaryota</taxon>
        <taxon>Fungi</taxon>
        <taxon>Dikarya</taxon>
        <taxon>Basidiomycota</taxon>
        <taxon>Agaricomycotina</taxon>
        <taxon>Tremellomycetes</taxon>
        <taxon>Filobasidiales</taxon>
        <taxon>Filobasidiaceae</taxon>
        <taxon>Naganishia</taxon>
    </lineage>
</organism>
<gene>
    <name evidence="1" type="ORF">QFC20_002333</name>
</gene>
<keyword evidence="2" id="KW-1185">Reference proteome</keyword>
<name>A0ACC2WM67_9TREE</name>
<comment type="caution">
    <text evidence="1">The sequence shown here is derived from an EMBL/GenBank/DDBJ whole genome shotgun (WGS) entry which is preliminary data.</text>
</comment>
<dbReference type="EMBL" id="JASBWS010000016">
    <property type="protein sequence ID" value="KAJ9112152.1"/>
    <property type="molecule type" value="Genomic_DNA"/>
</dbReference>
<evidence type="ECO:0000313" key="2">
    <source>
        <dbReference type="Proteomes" id="UP001230649"/>
    </source>
</evidence>
<proteinExistence type="predicted"/>
<sequence>MPSPATLNDNLGKNRQHSSAPGDGHNSLNRQTSLPQCFLQRVDGVSVSPYREAFSSTPDTSESAPQVEIQPFPTDILSEEILHIILYHVLAEPDFGKNGRWSSRDQASRDKAQFAKAHKKWASLHRKFCLIHRSWTPFVLRSLYRSPRLTSKFAIQRLHDCLAHPGTLWGVEIDEENGKVVGGAVGDRRYFVRHLGFHIGTGREGSMDWIKYSGEWISFWATSLHDAFFD</sequence>
<protein>
    <submittedName>
        <fullName evidence="1">Uncharacterized protein</fullName>
    </submittedName>
</protein>
<accession>A0ACC2WM67</accession>
<dbReference type="Proteomes" id="UP001230649">
    <property type="component" value="Unassembled WGS sequence"/>
</dbReference>